<dbReference type="STRING" id="497964.CfE428DRAFT_4672"/>
<keyword evidence="2" id="KW-0472">Membrane</keyword>
<evidence type="ECO:0000256" key="2">
    <source>
        <dbReference type="SAM" id="Phobius"/>
    </source>
</evidence>
<proteinExistence type="predicted"/>
<accession>B4D6Y2</accession>
<gene>
    <name evidence="3" type="ORF">CfE428DRAFT_4672</name>
</gene>
<dbReference type="InParanoid" id="B4D6Y2"/>
<feature type="transmembrane region" description="Helical" evidence="2">
    <location>
        <begin position="28"/>
        <end position="50"/>
    </location>
</feature>
<organism evidence="3 4">
    <name type="scientific">Chthoniobacter flavus Ellin428</name>
    <dbReference type="NCBI Taxonomy" id="497964"/>
    <lineage>
        <taxon>Bacteria</taxon>
        <taxon>Pseudomonadati</taxon>
        <taxon>Verrucomicrobiota</taxon>
        <taxon>Spartobacteria</taxon>
        <taxon>Chthoniobacterales</taxon>
        <taxon>Chthoniobacteraceae</taxon>
        <taxon>Chthoniobacter</taxon>
    </lineage>
</organism>
<keyword evidence="2" id="KW-1133">Transmembrane helix</keyword>
<evidence type="ECO:0008006" key="5">
    <source>
        <dbReference type="Google" id="ProtNLM"/>
    </source>
</evidence>
<name>B4D6Y2_9BACT</name>
<sequence>MTKDRIRGYCPRCGHDQLFEKNHIHHGVHLFLTIITLGLWLVSWVSIAFYHKLRPWRCQQCGWYKPLPRPRARERERSAESDEVRDGQKV</sequence>
<evidence type="ECO:0000313" key="3">
    <source>
        <dbReference type="EMBL" id="EDY17933.1"/>
    </source>
</evidence>
<evidence type="ECO:0000256" key="1">
    <source>
        <dbReference type="SAM" id="MobiDB-lite"/>
    </source>
</evidence>
<feature type="compositionally biased region" description="Basic and acidic residues" evidence="1">
    <location>
        <begin position="71"/>
        <end position="90"/>
    </location>
</feature>
<feature type="region of interest" description="Disordered" evidence="1">
    <location>
        <begin position="70"/>
        <end position="90"/>
    </location>
</feature>
<dbReference type="AlphaFoldDB" id="B4D6Y2"/>
<keyword evidence="4" id="KW-1185">Reference proteome</keyword>
<keyword evidence="2" id="KW-0812">Transmembrane</keyword>
<protein>
    <recommendedName>
        <fullName evidence="5">LITAF domain-containing protein</fullName>
    </recommendedName>
</protein>
<reference evidence="3 4" key="1">
    <citation type="journal article" date="2011" name="J. Bacteriol.">
        <title>Genome sequence of Chthoniobacter flavus Ellin428, an aerobic heterotrophic soil bacterium.</title>
        <authorList>
            <person name="Kant R."/>
            <person name="van Passel M.W."/>
            <person name="Palva A."/>
            <person name="Lucas S."/>
            <person name="Lapidus A."/>
            <person name="Glavina Del Rio T."/>
            <person name="Dalin E."/>
            <person name="Tice H."/>
            <person name="Bruce D."/>
            <person name="Goodwin L."/>
            <person name="Pitluck S."/>
            <person name="Larimer F.W."/>
            <person name="Land M.L."/>
            <person name="Hauser L."/>
            <person name="Sangwan P."/>
            <person name="de Vos W.M."/>
            <person name="Janssen P.H."/>
            <person name="Smidt H."/>
        </authorList>
    </citation>
    <scope>NUCLEOTIDE SEQUENCE [LARGE SCALE GENOMIC DNA]</scope>
    <source>
        <strain evidence="3 4">Ellin428</strain>
    </source>
</reference>
<evidence type="ECO:0000313" key="4">
    <source>
        <dbReference type="Proteomes" id="UP000005824"/>
    </source>
</evidence>
<dbReference type="RefSeq" id="WP_006981993.1">
    <property type="nucleotide sequence ID" value="NZ_ABVL01000016.1"/>
</dbReference>
<dbReference type="EMBL" id="ABVL01000016">
    <property type="protein sequence ID" value="EDY17933.1"/>
    <property type="molecule type" value="Genomic_DNA"/>
</dbReference>
<comment type="caution">
    <text evidence="3">The sequence shown here is derived from an EMBL/GenBank/DDBJ whole genome shotgun (WGS) entry which is preliminary data.</text>
</comment>
<dbReference type="Proteomes" id="UP000005824">
    <property type="component" value="Unassembled WGS sequence"/>
</dbReference>